<keyword evidence="2" id="KW-0378">Hydrolase</keyword>
<dbReference type="GO" id="GO:0004386">
    <property type="term" value="F:helicase activity"/>
    <property type="evidence" value="ECO:0007669"/>
    <property type="project" value="UniProtKB-KW"/>
</dbReference>
<dbReference type="PANTHER" id="PTHR30153">
    <property type="entry name" value="REPLICATIVE DNA HELICASE DNAB"/>
    <property type="match status" value="1"/>
</dbReference>
<proteinExistence type="predicted"/>
<dbReference type="Proteomes" id="UP001429357">
    <property type="component" value="Unassembled WGS sequence"/>
</dbReference>
<keyword evidence="2" id="KW-0067">ATP-binding</keyword>
<protein>
    <submittedName>
        <fullName evidence="2">Replicative DNA helicase</fullName>
    </submittedName>
</protein>
<dbReference type="PROSITE" id="PS51199">
    <property type="entry name" value="SF4_HELICASE"/>
    <property type="match status" value="1"/>
</dbReference>
<reference evidence="3" key="1">
    <citation type="submission" date="2016-06" db="EMBL/GenBank/DDBJ databases">
        <title>Four novel species of enterococci isolated from chicken manure.</title>
        <authorList>
            <person name="Van Tyne D."/>
        </authorList>
    </citation>
    <scope>NUCLEOTIDE SEQUENCE [LARGE SCALE GENOMIC DNA]</scope>
    <source>
        <strain evidence="3">JM9A</strain>
    </source>
</reference>
<dbReference type="PANTHER" id="PTHR30153:SF2">
    <property type="entry name" value="REPLICATIVE DNA HELICASE"/>
    <property type="match status" value="1"/>
</dbReference>
<keyword evidence="2" id="KW-0547">Nucleotide-binding</keyword>
<dbReference type="RefSeq" id="WP_161868651.1">
    <property type="nucleotide sequence ID" value="NZ_MAEI02000001.1"/>
</dbReference>
<dbReference type="InterPro" id="IPR027417">
    <property type="entry name" value="P-loop_NTPase"/>
</dbReference>
<dbReference type="Gene3D" id="3.40.50.300">
    <property type="entry name" value="P-loop containing nucleotide triphosphate hydrolases"/>
    <property type="match status" value="1"/>
</dbReference>
<keyword evidence="3" id="KW-1185">Reference proteome</keyword>
<name>A0ABV0F7R6_9ENTE</name>
<evidence type="ECO:0000313" key="3">
    <source>
        <dbReference type="Proteomes" id="UP001429357"/>
    </source>
</evidence>
<evidence type="ECO:0000313" key="2">
    <source>
        <dbReference type="EMBL" id="MEO1783274.1"/>
    </source>
</evidence>
<comment type="caution">
    <text evidence="2">The sequence shown here is derived from an EMBL/GenBank/DDBJ whole genome shotgun (WGS) entry which is preliminary data.</text>
</comment>
<evidence type="ECO:0000259" key="1">
    <source>
        <dbReference type="PROSITE" id="PS51199"/>
    </source>
</evidence>
<sequence>MNNEMALVAELLANPNIITEIELDSAWFDSPIFQKITDTCLQLAGTNYRLEDIHRELKAKDPFSCPTMDELELLRDGANGKGLEYHLAESLHTAYVDRLVKQETERFATTGADKYANRLVELLEERSTLKTAKRTGAITEALNTYDEMRKTDKALLASYGAIDQILGGGFSGGQLVIIGARPAVGKTVLGIQLALKILAQNEGARTDIFSLEMGQWQVASRIVAQRAKVNAVLLRNPYALNPDNALKCRKVLSDLQKEDMRIYDDRYTINDIVYTIKRRAKRGQYVAIVDYAGLIEVQDSRKDERRALNEVTRKLKRLTNDLGITIILLAQLSRGLEGRQDKKPMLADLKESGSLEQDANVVMLLSRDPKDKEILYCDIAKNREGITGVAKLRFRGQYQEITDYPEWQR</sequence>
<gene>
    <name evidence="2" type="ORF">BAU18_002894</name>
</gene>
<dbReference type="InterPro" id="IPR007694">
    <property type="entry name" value="DNA_helicase_DnaB-like_C"/>
</dbReference>
<dbReference type="Pfam" id="PF03796">
    <property type="entry name" value="DnaB_C"/>
    <property type="match status" value="1"/>
</dbReference>
<reference evidence="2 3" key="2">
    <citation type="submission" date="2024-02" db="EMBL/GenBank/DDBJ databases">
        <title>The Genome Sequence of Enterococcus diestrammenae JM9A.</title>
        <authorList>
            <person name="Earl A."/>
            <person name="Manson A."/>
            <person name="Gilmore M."/>
            <person name="Sanders J."/>
            <person name="Shea T."/>
            <person name="Howe W."/>
            <person name="Livny J."/>
            <person name="Cuomo C."/>
            <person name="Neafsey D."/>
            <person name="Birren B."/>
        </authorList>
    </citation>
    <scope>NUCLEOTIDE SEQUENCE [LARGE SCALE GENOMIC DNA]</scope>
    <source>
        <strain evidence="2 3">JM9A</strain>
    </source>
</reference>
<feature type="domain" description="SF4 helicase" evidence="1">
    <location>
        <begin position="148"/>
        <end position="408"/>
    </location>
</feature>
<dbReference type="SUPFAM" id="SSF52540">
    <property type="entry name" value="P-loop containing nucleoside triphosphate hydrolases"/>
    <property type="match status" value="1"/>
</dbReference>
<keyword evidence="2" id="KW-0347">Helicase</keyword>
<dbReference type="EMBL" id="MAEI02000001">
    <property type="protein sequence ID" value="MEO1783274.1"/>
    <property type="molecule type" value="Genomic_DNA"/>
</dbReference>
<accession>A0ABV0F7R6</accession>
<organism evidence="2 3">
    <name type="scientific">Enterococcus diestrammenae</name>
    <dbReference type="NCBI Taxonomy" id="1155073"/>
    <lineage>
        <taxon>Bacteria</taxon>
        <taxon>Bacillati</taxon>
        <taxon>Bacillota</taxon>
        <taxon>Bacilli</taxon>
        <taxon>Lactobacillales</taxon>
        <taxon>Enterococcaceae</taxon>
        <taxon>Enterococcus</taxon>
    </lineage>
</organism>